<dbReference type="SUPFAM" id="SSF52799">
    <property type="entry name" value="(Phosphotyrosine protein) phosphatases II"/>
    <property type="match status" value="1"/>
</dbReference>
<dbReference type="Gene3D" id="3.90.190.10">
    <property type="entry name" value="Protein tyrosine phosphatase superfamily"/>
    <property type="match status" value="1"/>
</dbReference>
<evidence type="ECO:0000256" key="10">
    <source>
        <dbReference type="ARBA" id="ARBA00076572"/>
    </source>
</evidence>
<feature type="compositionally biased region" description="Basic and acidic residues" evidence="12">
    <location>
        <begin position="702"/>
        <end position="718"/>
    </location>
</feature>
<dbReference type="InterPro" id="IPR029021">
    <property type="entry name" value="Prot-tyrosine_phosphatase-like"/>
</dbReference>
<reference evidence="14" key="1">
    <citation type="submission" date="2025-08" db="UniProtKB">
        <authorList>
            <consortium name="Ensembl"/>
        </authorList>
    </citation>
    <scope>IDENTIFICATION</scope>
</reference>
<dbReference type="FunFam" id="3.90.190.10:FF:000064">
    <property type="entry name" value="RNA/RNP complex-1-interacting phosphatase homolog"/>
    <property type="match status" value="1"/>
</dbReference>
<dbReference type="PANTHER" id="PTHR10367">
    <property type="entry name" value="MRNA-CAPPING ENZYME"/>
    <property type="match status" value="1"/>
</dbReference>
<evidence type="ECO:0000256" key="6">
    <source>
        <dbReference type="ARBA" id="ARBA00023242"/>
    </source>
</evidence>
<comment type="similarity">
    <text evidence="2">Belongs to the protein-tyrosine phosphatase family. Non-receptor class dual specificity subfamily.</text>
</comment>
<evidence type="ECO:0000256" key="4">
    <source>
        <dbReference type="ARBA" id="ARBA00022884"/>
    </source>
</evidence>
<feature type="compositionally biased region" description="Basic and acidic residues" evidence="12">
    <location>
        <begin position="486"/>
        <end position="520"/>
    </location>
</feature>
<dbReference type="InterPro" id="IPR016130">
    <property type="entry name" value="Tyr_Pase_AS"/>
</dbReference>
<evidence type="ECO:0000256" key="1">
    <source>
        <dbReference type="ARBA" id="ARBA00004123"/>
    </source>
</evidence>
<dbReference type="GO" id="GO:0004721">
    <property type="term" value="F:phosphoprotein phosphatase activity"/>
    <property type="evidence" value="ECO:0007669"/>
    <property type="project" value="UniProtKB-KW"/>
</dbReference>
<dbReference type="InterPro" id="IPR000387">
    <property type="entry name" value="Tyr_Pase_dom"/>
</dbReference>
<dbReference type="CDD" id="cd17665">
    <property type="entry name" value="DSP_DUSP11"/>
    <property type="match status" value="1"/>
</dbReference>
<feature type="domain" description="Tyrosine specific protein phosphatases" evidence="13">
    <location>
        <begin position="104"/>
        <end position="173"/>
    </location>
</feature>
<evidence type="ECO:0000256" key="2">
    <source>
        <dbReference type="ARBA" id="ARBA00008601"/>
    </source>
</evidence>
<feature type="compositionally biased region" description="Basic and acidic residues" evidence="12">
    <location>
        <begin position="198"/>
        <end position="212"/>
    </location>
</feature>
<dbReference type="PANTHER" id="PTHR10367:SF29">
    <property type="entry name" value="DUAL SPECIFICITY PHOSPHATASE 11 (RNA_RNP COMPLEX 1-INTERACTING), GENE 2 ISOFORM X1"/>
    <property type="match status" value="1"/>
</dbReference>
<name>A0A8C5N370_9ANUR</name>
<dbReference type="Pfam" id="PF00782">
    <property type="entry name" value="DSPc"/>
    <property type="match status" value="1"/>
</dbReference>
<feature type="region of interest" description="Disordered" evidence="12">
    <location>
        <begin position="594"/>
        <end position="633"/>
    </location>
</feature>
<accession>A0A8C5N370</accession>
<keyword evidence="6" id="KW-0539">Nucleus</keyword>
<evidence type="ECO:0000313" key="15">
    <source>
        <dbReference type="Proteomes" id="UP000694569"/>
    </source>
</evidence>
<reference evidence="14" key="2">
    <citation type="submission" date="2025-09" db="UniProtKB">
        <authorList>
            <consortium name="Ensembl"/>
        </authorList>
    </citation>
    <scope>IDENTIFICATION</scope>
</reference>
<feature type="region of interest" description="Disordered" evidence="12">
    <location>
        <begin position="180"/>
        <end position="212"/>
    </location>
</feature>
<comment type="subunit">
    <text evidence="8">Monomer. May interact with SFRS7 and SFRS9/SRP30C.</text>
</comment>
<dbReference type="OrthoDB" id="428974at2759"/>
<dbReference type="PROSITE" id="PS50056">
    <property type="entry name" value="TYR_PHOSPHATASE_2"/>
    <property type="match status" value="1"/>
</dbReference>
<dbReference type="InterPro" id="IPR000340">
    <property type="entry name" value="Dual-sp_phosphatase_cat-dom"/>
</dbReference>
<feature type="region of interest" description="Disordered" evidence="12">
    <location>
        <begin position="467"/>
        <end position="533"/>
    </location>
</feature>
<evidence type="ECO:0000256" key="11">
    <source>
        <dbReference type="ARBA" id="ARBA00080235"/>
    </source>
</evidence>
<evidence type="ECO:0000256" key="9">
    <source>
        <dbReference type="ARBA" id="ARBA00068666"/>
    </source>
</evidence>
<evidence type="ECO:0000259" key="13">
    <source>
        <dbReference type="PROSITE" id="PS50056"/>
    </source>
</evidence>
<dbReference type="GO" id="GO:0004651">
    <property type="term" value="F:polynucleotide 5'-phosphatase activity"/>
    <property type="evidence" value="ECO:0007669"/>
    <property type="project" value="TreeGrafter"/>
</dbReference>
<dbReference type="Proteomes" id="UP000694569">
    <property type="component" value="Unplaced"/>
</dbReference>
<evidence type="ECO:0000256" key="5">
    <source>
        <dbReference type="ARBA" id="ARBA00022912"/>
    </source>
</evidence>
<dbReference type="InterPro" id="IPR051029">
    <property type="entry name" value="mRNA_Capping_Enz/RNA_Phosphat"/>
</dbReference>
<evidence type="ECO:0000256" key="3">
    <source>
        <dbReference type="ARBA" id="ARBA00022801"/>
    </source>
</evidence>
<dbReference type="Ensembl" id="ENSLLET00000023220.1">
    <property type="protein sequence ID" value="ENSLLEP00000022354.1"/>
    <property type="gene ID" value="ENSLLEG00000014192.1"/>
</dbReference>
<organism evidence="14 15">
    <name type="scientific">Leptobrachium leishanense</name>
    <name type="common">Leishan spiny toad</name>
    <dbReference type="NCBI Taxonomy" id="445787"/>
    <lineage>
        <taxon>Eukaryota</taxon>
        <taxon>Metazoa</taxon>
        <taxon>Chordata</taxon>
        <taxon>Craniata</taxon>
        <taxon>Vertebrata</taxon>
        <taxon>Euteleostomi</taxon>
        <taxon>Amphibia</taxon>
        <taxon>Batrachia</taxon>
        <taxon>Anura</taxon>
        <taxon>Pelobatoidea</taxon>
        <taxon>Megophryidae</taxon>
        <taxon>Leptobrachium</taxon>
    </lineage>
</organism>
<dbReference type="AlphaFoldDB" id="A0A8C5N370"/>
<feature type="compositionally biased region" description="Polar residues" evidence="12">
    <location>
        <begin position="749"/>
        <end position="770"/>
    </location>
</feature>
<evidence type="ECO:0000313" key="14">
    <source>
        <dbReference type="Ensembl" id="ENSLLEP00000022354.1"/>
    </source>
</evidence>
<keyword evidence="5" id="KW-0904">Protein phosphatase</keyword>
<evidence type="ECO:0000256" key="8">
    <source>
        <dbReference type="ARBA" id="ARBA00065987"/>
    </source>
</evidence>
<comment type="function">
    <text evidence="7">Possesses RNA 5'-triphosphatase and diphosphatase activities, but displays a poor protein-tyrosine phosphatase activity. In addition, has phosphatase activity with ATP, ADP and O-methylfluorescein phosphate (in vitro). Binds to RNA. May participate in nuclear mRNA metabolism.</text>
</comment>
<sequence>MVKKNSIPERWRNLSSVGQRLPGSRFIAFKVPLKGVINQRVTQIQKFTPKDLLSAIRNMNEELGLVIDLTNTERYYTIKDLPKSVQYVKMHTAGLKIPDDSTIHQFKRIVRRFIWNNSENDKLIGVHCTTGINRTGYLICRYLIDVDGWEPETAVNTFNDCRGHPIEASVYREDLISGATRSNLGIDQPPSDDTTIPMRRDSSDEEVSHPYSADRRKAIEAFMEARKRTEHQQTVRKIAAQNALRDEFGDFDARDKMQDFDARESMQDWRQMPLPMRDRSPDYHDIDFMNSMAGPRDRPFPPREAMDDCDFPGPFEHRERFFRGNMRDQDMMHPDEYRRMQYERREMRGGHPMEFGSDMYMENCDLEMGPRDMRENMDYDHGRQMGRFGNQPGPSRMFSEEDDFEDGPGGPMSRPFPGPFGRGGASMSNDEIEEMEARRRFERNRAMKSQCAMDTDQRRSIDHGAHHREAAHMPGPMRSRPVDGPPNERMHPMGEGMRQMDDRMRPNSDGMRPMDDRLHSVGDGMRNMGEGMRNMGDGMRSMGEGMRGMGDGIRPMGEGMRGMSDGMRPMGEGMHGMGDGMRPMGEGKRVMGDGMRPMGEGMRGMGDGMRTMGDRGRPMSERMPPTAKGMYPMDEQMHPMNKRMRPMEERGNPMDDRMRSMDERMYPMTERMGSMNEGMPPKDARLPMNKPNSFPGPMRSDPMNDRNPRLQDTRKMPSEELTQGGNRFAPYPSHMKGMQPNKERHGASMNYNYGMPNSNQNKQGYMQQSYPPGKMFN</sequence>
<feature type="region of interest" description="Disordered" evidence="12">
    <location>
        <begin position="389"/>
        <end position="409"/>
    </location>
</feature>
<feature type="region of interest" description="Disordered" evidence="12">
    <location>
        <begin position="692"/>
        <end position="777"/>
    </location>
</feature>
<dbReference type="PROSITE" id="PS00383">
    <property type="entry name" value="TYR_PHOSPHATASE_1"/>
    <property type="match status" value="1"/>
</dbReference>
<comment type="subcellular location">
    <subcellularLocation>
        <location evidence="1">Nucleus</location>
    </subcellularLocation>
</comment>
<keyword evidence="3" id="KW-0378">Hydrolase</keyword>
<keyword evidence="4" id="KW-0694">RNA-binding</keyword>
<evidence type="ECO:0000256" key="7">
    <source>
        <dbReference type="ARBA" id="ARBA00054725"/>
    </source>
</evidence>
<dbReference type="GeneTree" id="ENSGT00940000155847"/>
<dbReference type="GO" id="GO:0003723">
    <property type="term" value="F:RNA binding"/>
    <property type="evidence" value="ECO:0007669"/>
    <property type="project" value="UniProtKB-KW"/>
</dbReference>
<evidence type="ECO:0000256" key="12">
    <source>
        <dbReference type="SAM" id="MobiDB-lite"/>
    </source>
</evidence>
<feature type="compositionally biased region" description="Low complexity" evidence="12">
    <location>
        <begin position="522"/>
        <end position="533"/>
    </location>
</feature>
<protein>
    <recommendedName>
        <fullName evidence="9">RNA/RNP complex-1-interacting phosphatase</fullName>
    </recommendedName>
    <alternativeName>
        <fullName evidence="10">Dual specificity protein phosphatase 11</fullName>
    </alternativeName>
    <alternativeName>
        <fullName evidence="11">Phosphatase that interacts with RNA/RNP complex 1</fullName>
    </alternativeName>
</protein>
<dbReference type="GO" id="GO:0005634">
    <property type="term" value="C:nucleus"/>
    <property type="evidence" value="ECO:0007669"/>
    <property type="project" value="UniProtKB-SubCell"/>
</dbReference>
<keyword evidence="15" id="KW-1185">Reference proteome</keyword>
<proteinExistence type="inferred from homology"/>